<feature type="compositionally biased region" description="Low complexity" evidence="1">
    <location>
        <begin position="224"/>
        <end position="241"/>
    </location>
</feature>
<accession>A0ABR4C4B6</accession>
<evidence type="ECO:0000313" key="2">
    <source>
        <dbReference type="EMBL" id="KAL2064777.1"/>
    </source>
</evidence>
<comment type="caution">
    <text evidence="2">The sequence shown here is derived from an EMBL/GenBank/DDBJ whole genome shotgun (WGS) entry which is preliminary data.</text>
</comment>
<name>A0ABR4C4B6_9HELO</name>
<proteinExistence type="predicted"/>
<protein>
    <submittedName>
        <fullName evidence="2">Uncharacterized protein</fullName>
    </submittedName>
</protein>
<keyword evidence="3" id="KW-1185">Reference proteome</keyword>
<evidence type="ECO:0000313" key="3">
    <source>
        <dbReference type="Proteomes" id="UP001595075"/>
    </source>
</evidence>
<gene>
    <name evidence="2" type="ORF">VTL71DRAFT_3916</name>
</gene>
<reference evidence="2 3" key="1">
    <citation type="journal article" date="2024" name="Commun. Biol.">
        <title>Comparative genomic analysis of thermophilic fungi reveals convergent evolutionary adaptations and gene losses.</title>
        <authorList>
            <person name="Steindorff A.S."/>
            <person name="Aguilar-Pontes M.V."/>
            <person name="Robinson A.J."/>
            <person name="Andreopoulos B."/>
            <person name="LaButti K."/>
            <person name="Kuo A."/>
            <person name="Mondo S."/>
            <person name="Riley R."/>
            <person name="Otillar R."/>
            <person name="Haridas S."/>
            <person name="Lipzen A."/>
            <person name="Grimwood J."/>
            <person name="Schmutz J."/>
            <person name="Clum A."/>
            <person name="Reid I.D."/>
            <person name="Moisan M.C."/>
            <person name="Butler G."/>
            <person name="Nguyen T.T.M."/>
            <person name="Dewar K."/>
            <person name="Conant G."/>
            <person name="Drula E."/>
            <person name="Henrissat B."/>
            <person name="Hansel C."/>
            <person name="Singer S."/>
            <person name="Hutchinson M.I."/>
            <person name="de Vries R.P."/>
            <person name="Natvig D.O."/>
            <person name="Powell A.J."/>
            <person name="Tsang A."/>
            <person name="Grigoriev I.V."/>
        </authorList>
    </citation>
    <scope>NUCLEOTIDE SEQUENCE [LARGE SCALE GENOMIC DNA]</scope>
    <source>
        <strain evidence="2 3">CBS 494.80</strain>
    </source>
</reference>
<feature type="region of interest" description="Disordered" evidence="1">
    <location>
        <begin position="372"/>
        <end position="391"/>
    </location>
</feature>
<dbReference type="Proteomes" id="UP001595075">
    <property type="component" value="Unassembled WGS sequence"/>
</dbReference>
<organism evidence="2 3">
    <name type="scientific">Oculimacula yallundae</name>
    <dbReference type="NCBI Taxonomy" id="86028"/>
    <lineage>
        <taxon>Eukaryota</taxon>
        <taxon>Fungi</taxon>
        <taxon>Dikarya</taxon>
        <taxon>Ascomycota</taxon>
        <taxon>Pezizomycotina</taxon>
        <taxon>Leotiomycetes</taxon>
        <taxon>Helotiales</taxon>
        <taxon>Ploettnerulaceae</taxon>
        <taxon>Oculimacula</taxon>
    </lineage>
</organism>
<feature type="compositionally biased region" description="Low complexity" evidence="1">
    <location>
        <begin position="297"/>
        <end position="314"/>
    </location>
</feature>
<feature type="region of interest" description="Disordered" evidence="1">
    <location>
        <begin position="265"/>
        <end position="315"/>
    </location>
</feature>
<sequence length="431" mass="48063">MDRLIPLKLEASMSDTRSSTTSQKPLPLLPLAQLGNVQIPAPLNPSQPTKRTRPGPVTDLTILPYTQAEWSVVMEEVRMLYSKGQYKHCALRCKQILDGIKDPYGVHPLYSIYLSFFAASSLEMTAATLRNHSSTKLPLFQESLAFYQKAQSFIEYATFSSDPNIAFATRQISVYGHASHSSTSSSIRSSVDSVFSQASASSMYSASSSCYGDSPTFEENPLKRSASNSSSSEESDGSSFRRSGRFQRKKKVSFSLQLPTLDSETSFEISPNSTPNSTSTILPDSSTLLDAFPAPPCRSTDTSPSRSPRSSSASVNNDLSTFLLTRSIKRYRSHLTSLQAQLNFHISSIHSQISSLSDARRPRRSNTYEFPVRRSEDGSAAVGGEEKENRRPELRERIERLKEQGWKRKRFDGERYRVLCETALVEINERP</sequence>
<feature type="region of interest" description="Disordered" evidence="1">
    <location>
        <begin position="215"/>
        <end position="244"/>
    </location>
</feature>
<dbReference type="EMBL" id="JAZHXI010000013">
    <property type="protein sequence ID" value="KAL2064777.1"/>
    <property type="molecule type" value="Genomic_DNA"/>
</dbReference>
<feature type="compositionally biased region" description="Low complexity" evidence="1">
    <location>
        <begin position="270"/>
        <end position="280"/>
    </location>
</feature>
<evidence type="ECO:0000256" key="1">
    <source>
        <dbReference type="SAM" id="MobiDB-lite"/>
    </source>
</evidence>